<dbReference type="SUPFAM" id="SSF48403">
    <property type="entry name" value="Ankyrin repeat"/>
    <property type="match status" value="1"/>
</dbReference>
<protein>
    <submittedName>
        <fullName evidence="4">Uncharacterized protein</fullName>
    </submittedName>
</protein>
<gene>
    <name evidence="4" type="ORF">C7212DRAFT_354058</name>
</gene>
<reference evidence="4 5" key="1">
    <citation type="submission" date="2018-03" db="EMBL/GenBank/DDBJ databases">
        <title>Genomes of Pezizomycetes fungi and the evolution of truffles.</title>
        <authorList>
            <person name="Murat C."/>
            <person name="Payen T."/>
            <person name="Noel B."/>
            <person name="Kuo A."/>
            <person name="Martin F.M."/>
        </authorList>
    </citation>
    <scope>NUCLEOTIDE SEQUENCE [LARGE SCALE GENOMIC DNA]</scope>
    <source>
        <strain evidence="4">091103-1</strain>
    </source>
</reference>
<evidence type="ECO:0000259" key="2">
    <source>
        <dbReference type="Pfam" id="PF22939"/>
    </source>
</evidence>
<keyword evidence="1" id="KW-0677">Repeat</keyword>
<dbReference type="InterPro" id="IPR054471">
    <property type="entry name" value="GPIID_WHD"/>
</dbReference>
<comment type="caution">
    <text evidence="4">The sequence shown here is derived from an EMBL/GenBank/DDBJ whole genome shotgun (WGS) entry which is preliminary data.</text>
</comment>
<dbReference type="PANTHER" id="PTHR10039">
    <property type="entry name" value="AMELOGENIN"/>
    <property type="match status" value="1"/>
</dbReference>
<feature type="domain" description="GPI inositol-deacylase winged helix" evidence="2">
    <location>
        <begin position="296"/>
        <end position="379"/>
    </location>
</feature>
<dbReference type="OrthoDB" id="1658288at2759"/>
<dbReference type="Pfam" id="PF24883">
    <property type="entry name" value="NPHP3_N"/>
    <property type="match status" value="1"/>
</dbReference>
<proteinExistence type="predicted"/>
<name>A0A317SEZ2_9PEZI</name>
<dbReference type="Proteomes" id="UP000246991">
    <property type="component" value="Unassembled WGS sequence"/>
</dbReference>
<evidence type="ECO:0000256" key="1">
    <source>
        <dbReference type="ARBA" id="ARBA00022737"/>
    </source>
</evidence>
<evidence type="ECO:0000313" key="5">
    <source>
        <dbReference type="Proteomes" id="UP000246991"/>
    </source>
</evidence>
<dbReference type="InterPro" id="IPR036770">
    <property type="entry name" value="Ankyrin_rpt-contain_sf"/>
</dbReference>
<dbReference type="Pfam" id="PF22939">
    <property type="entry name" value="WHD_GPIID"/>
    <property type="match status" value="1"/>
</dbReference>
<dbReference type="InterPro" id="IPR056884">
    <property type="entry name" value="NPHP3-like_N"/>
</dbReference>
<sequence length="560" mass="63831">MQCLYMSAYESHRNRVREPVDGTCIWVTEHPKYKDWLGKKASGLLWLSADPGCGKSVIASFLANHLRASTDAVVCYFFFKDDSEEQRRATSALCAILHQLFARRSSLYKYATEEFTVKGKRFTEEVEILWKILVKAVAEEGCGDVICVVGGLHECEEGTQAQLLRLVNCLPGTQAPDIPLKFLVTSCPYHKIERGLGSQTAIIRLKGEDEVISIAKDVSRVIDDGVQKLESYWGQPGGLGYLRNLLESSADRTFLWVSLFLGILRDSEDDSAEEFTNIFSTVPRDIEELYTKILDKSRYPDKARRILGIVVAAARPLILREMNAAFRIKREHRSSKDLGDLPAEFGKIVKNWCGLFVRVIDSKIYLVQQTAREFLIKGSASGHGNCQYTLSPVDSNFLLADICISYLSLEDFENEPLVVHPRDCSREAEFDGYVEKYALLDYAASHWADRFRDSQTRQMELLEFTWLVCEGGSKRLLTWWNVYWRKGHHGTVVERLLQEGGDINARSEEFGTALNIAAFREDENITRKLLQMDVKACILGREYNIVEINEERWLKWVVQS</sequence>
<evidence type="ECO:0000259" key="3">
    <source>
        <dbReference type="Pfam" id="PF24883"/>
    </source>
</evidence>
<dbReference type="Gene3D" id="1.25.40.20">
    <property type="entry name" value="Ankyrin repeat-containing domain"/>
    <property type="match status" value="1"/>
</dbReference>
<evidence type="ECO:0000313" key="4">
    <source>
        <dbReference type="EMBL" id="PWW73089.1"/>
    </source>
</evidence>
<dbReference type="InterPro" id="IPR027417">
    <property type="entry name" value="P-loop_NTPase"/>
</dbReference>
<accession>A0A317SEZ2</accession>
<dbReference type="EMBL" id="PYWC01000087">
    <property type="protein sequence ID" value="PWW73089.1"/>
    <property type="molecule type" value="Genomic_DNA"/>
</dbReference>
<dbReference type="Gene3D" id="3.40.50.300">
    <property type="entry name" value="P-loop containing nucleotide triphosphate hydrolases"/>
    <property type="match status" value="1"/>
</dbReference>
<dbReference type="SUPFAM" id="SSF52540">
    <property type="entry name" value="P-loop containing nucleoside triphosphate hydrolases"/>
    <property type="match status" value="1"/>
</dbReference>
<dbReference type="AlphaFoldDB" id="A0A317SEZ2"/>
<dbReference type="PANTHER" id="PTHR10039:SF14">
    <property type="entry name" value="NACHT DOMAIN-CONTAINING PROTEIN"/>
    <property type="match status" value="1"/>
</dbReference>
<organism evidence="4 5">
    <name type="scientific">Tuber magnatum</name>
    <name type="common">white Piedmont truffle</name>
    <dbReference type="NCBI Taxonomy" id="42249"/>
    <lineage>
        <taxon>Eukaryota</taxon>
        <taxon>Fungi</taxon>
        <taxon>Dikarya</taxon>
        <taxon>Ascomycota</taxon>
        <taxon>Pezizomycotina</taxon>
        <taxon>Pezizomycetes</taxon>
        <taxon>Pezizales</taxon>
        <taxon>Tuberaceae</taxon>
        <taxon>Tuber</taxon>
    </lineage>
</organism>
<keyword evidence="5" id="KW-1185">Reference proteome</keyword>
<feature type="domain" description="Nephrocystin 3-like N-terminal" evidence="3">
    <location>
        <begin position="22"/>
        <end position="186"/>
    </location>
</feature>